<sequence>MSTDIAIMMGVDIIAIVLLVFAVYLPRHQRADLVVAFIGVNIGVLGVSLMLADMEVSAGVGLGLFGVLSIIRLRSSEISQTEVAYFFAALATGLIAGLSDEVNPIAIGAIILIVLALVIVDSQLLFGGYFVREMTLDRAITDQDELKDELEDMLDAQILGVTTHRVDIVNDTTWVQVRGRRSPLERRKDSTAKHAESAHSELAHVQ</sequence>
<keyword evidence="2" id="KW-0472">Membrane</keyword>
<organism evidence="3 4">
    <name type="scientific">Corynebacterium phoceense</name>
    <dbReference type="NCBI Taxonomy" id="1686286"/>
    <lineage>
        <taxon>Bacteria</taxon>
        <taxon>Bacillati</taxon>
        <taxon>Actinomycetota</taxon>
        <taxon>Actinomycetes</taxon>
        <taxon>Mycobacteriales</taxon>
        <taxon>Corynebacteriaceae</taxon>
        <taxon>Corynebacterium</taxon>
    </lineage>
</organism>
<keyword evidence="2" id="KW-0812">Transmembrane</keyword>
<feature type="region of interest" description="Disordered" evidence="1">
    <location>
        <begin position="183"/>
        <end position="206"/>
    </location>
</feature>
<dbReference type="STRING" id="1686286.GCA_900092335_01222"/>
<evidence type="ECO:0000313" key="3">
    <source>
        <dbReference type="EMBL" id="TQE44168.1"/>
    </source>
</evidence>
<dbReference type="Pfam" id="PF16316">
    <property type="entry name" value="DUF4956"/>
    <property type="match status" value="1"/>
</dbReference>
<dbReference type="AlphaFoldDB" id="A0A540R8W0"/>
<dbReference type="Proteomes" id="UP000318080">
    <property type="component" value="Unassembled WGS sequence"/>
</dbReference>
<name>A0A540R8W0_9CORY</name>
<feature type="transmembrane region" description="Helical" evidence="2">
    <location>
        <begin position="82"/>
        <end position="99"/>
    </location>
</feature>
<dbReference type="RefSeq" id="WP_070540159.1">
    <property type="nucleotide sequence ID" value="NZ_VHIR01000003.1"/>
</dbReference>
<gene>
    <name evidence="3" type="ORF">EJK80_03285</name>
</gene>
<protein>
    <submittedName>
        <fullName evidence="3">DUF4956 domain-containing protein</fullName>
    </submittedName>
</protein>
<evidence type="ECO:0000256" key="2">
    <source>
        <dbReference type="SAM" id="Phobius"/>
    </source>
</evidence>
<feature type="transmembrane region" description="Helical" evidence="2">
    <location>
        <begin position="33"/>
        <end position="52"/>
    </location>
</feature>
<dbReference type="EMBL" id="VHIR01000003">
    <property type="protein sequence ID" value="TQE44168.1"/>
    <property type="molecule type" value="Genomic_DNA"/>
</dbReference>
<keyword evidence="2" id="KW-1133">Transmembrane helix</keyword>
<feature type="transmembrane region" description="Helical" evidence="2">
    <location>
        <begin position="6"/>
        <end position="26"/>
    </location>
</feature>
<comment type="caution">
    <text evidence="3">The sequence shown here is derived from an EMBL/GenBank/DDBJ whole genome shotgun (WGS) entry which is preliminary data.</text>
</comment>
<feature type="transmembrane region" description="Helical" evidence="2">
    <location>
        <begin position="58"/>
        <end position="75"/>
    </location>
</feature>
<proteinExistence type="predicted"/>
<reference evidence="3 4" key="1">
    <citation type="submission" date="2019-06" db="EMBL/GenBank/DDBJ databases">
        <title>Draft genome of C. phoceense Strain 272.</title>
        <authorList>
            <person name="Pacheco L.G.C."/>
            <person name="Barberis C.M."/>
            <person name="Almuzara M.N."/>
            <person name="Traglia G.M."/>
            <person name="Santos C.S."/>
            <person name="Rocha D.J.P.G."/>
            <person name="Aguiar E.R.G.R."/>
            <person name="Vay C.A."/>
        </authorList>
    </citation>
    <scope>NUCLEOTIDE SEQUENCE [LARGE SCALE GENOMIC DNA]</scope>
    <source>
        <strain evidence="3 4">272</strain>
    </source>
</reference>
<accession>A0A540R8W0</accession>
<dbReference type="InterPro" id="IPR032531">
    <property type="entry name" value="DUF4956"/>
</dbReference>
<evidence type="ECO:0000313" key="4">
    <source>
        <dbReference type="Proteomes" id="UP000318080"/>
    </source>
</evidence>
<feature type="transmembrane region" description="Helical" evidence="2">
    <location>
        <begin position="105"/>
        <end position="131"/>
    </location>
</feature>
<evidence type="ECO:0000256" key="1">
    <source>
        <dbReference type="SAM" id="MobiDB-lite"/>
    </source>
</evidence>
<keyword evidence="4" id="KW-1185">Reference proteome</keyword>